<gene>
    <name evidence="1" type="ORF">C7I85_16615</name>
</gene>
<dbReference type="AlphaFoldDB" id="A0A2P7S9U1"/>
<evidence type="ECO:0000313" key="2">
    <source>
        <dbReference type="Proteomes" id="UP000240653"/>
    </source>
</evidence>
<organism evidence="1 2">
    <name type="scientific">Pseudaminobacter soli</name>
    <name type="common">ex Li et al. 2025</name>
    <dbReference type="NCBI Taxonomy" id="1295366"/>
    <lineage>
        <taxon>Bacteria</taxon>
        <taxon>Pseudomonadati</taxon>
        <taxon>Pseudomonadota</taxon>
        <taxon>Alphaproteobacteria</taxon>
        <taxon>Hyphomicrobiales</taxon>
        <taxon>Phyllobacteriaceae</taxon>
        <taxon>Pseudaminobacter</taxon>
    </lineage>
</organism>
<comment type="caution">
    <text evidence="1">The sequence shown here is derived from an EMBL/GenBank/DDBJ whole genome shotgun (WGS) entry which is preliminary data.</text>
</comment>
<evidence type="ECO:0000313" key="1">
    <source>
        <dbReference type="EMBL" id="PSJ59244.1"/>
    </source>
</evidence>
<keyword evidence="2" id="KW-1185">Reference proteome</keyword>
<protein>
    <submittedName>
        <fullName evidence="1">Uncharacterized protein</fullName>
    </submittedName>
</protein>
<dbReference type="RefSeq" id="WP_106725124.1">
    <property type="nucleotide sequence ID" value="NZ_PXYL01000008.1"/>
</dbReference>
<dbReference type="EMBL" id="PXYL01000008">
    <property type="protein sequence ID" value="PSJ59244.1"/>
    <property type="molecule type" value="Genomic_DNA"/>
</dbReference>
<name>A0A2P7S9U1_9HYPH</name>
<sequence length="73" mass="8285">MKHQPTLKFAFKASREGFGTIVIASLHQGRRGIWHEAIFSPESGDEVIKAFCKLAPEVFPESKPLSPSQFKWR</sequence>
<dbReference type="Proteomes" id="UP000240653">
    <property type="component" value="Unassembled WGS sequence"/>
</dbReference>
<accession>A0A2P7S9U1</accession>
<proteinExistence type="predicted"/>
<reference evidence="1 2" key="1">
    <citation type="submission" date="2018-03" db="EMBL/GenBank/DDBJ databases">
        <title>The draft genome of Mesorhizobium soli JCM 19897.</title>
        <authorList>
            <person name="Li L."/>
            <person name="Liu L."/>
            <person name="Liang L."/>
            <person name="Wang T."/>
            <person name="Zhang X."/>
        </authorList>
    </citation>
    <scope>NUCLEOTIDE SEQUENCE [LARGE SCALE GENOMIC DNA]</scope>
    <source>
        <strain evidence="1 2">JCM 19897</strain>
    </source>
</reference>